<proteinExistence type="inferred from homology"/>
<dbReference type="InterPro" id="IPR032816">
    <property type="entry name" value="VTT_dom"/>
</dbReference>
<protein>
    <recommendedName>
        <fullName evidence="8">VTT domain-containing protein</fullName>
    </recommendedName>
</protein>
<evidence type="ECO:0000313" key="10">
    <source>
        <dbReference type="Proteomes" id="UP000050417"/>
    </source>
</evidence>
<feature type="transmembrane region" description="Helical" evidence="7">
    <location>
        <begin position="57"/>
        <end position="80"/>
    </location>
</feature>
<evidence type="ECO:0000313" key="9">
    <source>
        <dbReference type="EMBL" id="KPL78317.1"/>
    </source>
</evidence>
<dbReference type="STRING" id="1134406.ADN00_07645"/>
<dbReference type="EMBL" id="LGCL01000019">
    <property type="protein sequence ID" value="KPL78317.1"/>
    <property type="molecule type" value="Genomic_DNA"/>
</dbReference>
<keyword evidence="10" id="KW-1185">Reference proteome</keyword>
<keyword evidence="6 7" id="KW-0472">Membrane</keyword>
<comment type="caution">
    <text evidence="9">The sequence shown here is derived from an EMBL/GenBank/DDBJ whole genome shotgun (WGS) entry which is preliminary data.</text>
</comment>
<evidence type="ECO:0000256" key="2">
    <source>
        <dbReference type="ARBA" id="ARBA00010792"/>
    </source>
</evidence>
<evidence type="ECO:0000256" key="4">
    <source>
        <dbReference type="ARBA" id="ARBA00022692"/>
    </source>
</evidence>
<sequence>MNLGQILDAIKIWAESVISSLGYPGLTLVMFLENLFPPIPSEIVLPLAGSLTLTGRFSILGVVLWGMLGSLAGALVFYALGKLLGEERVRWLIDKFGKYLTISNEDFDRSLRWFDRYGDWVIFFGRMVPIVRSLISIPAGLASMNMVKFLFFTVLGTSLWNFVLSFAGRLLGASWPVVAEWIGVYQNVVIVVCGIAVVLFIAIRWRKQVTAKA</sequence>
<evidence type="ECO:0000256" key="1">
    <source>
        <dbReference type="ARBA" id="ARBA00004651"/>
    </source>
</evidence>
<organism evidence="9 10">
    <name type="scientific">Ornatilinea apprima</name>
    <dbReference type="NCBI Taxonomy" id="1134406"/>
    <lineage>
        <taxon>Bacteria</taxon>
        <taxon>Bacillati</taxon>
        <taxon>Chloroflexota</taxon>
        <taxon>Anaerolineae</taxon>
        <taxon>Anaerolineales</taxon>
        <taxon>Anaerolineaceae</taxon>
        <taxon>Ornatilinea</taxon>
    </lineage>
</organism>
<evidence type="ECO:0000259" key="8">
    <source>
        <dbReference type="Pfam" id="PF09335"/>
    </source>
</evidence>
<keyword evidence="3" id="KW-1003">Cell membrane</keyword>
<dbReference type="Proteomes" id="UP000050417">
    <property type="component" value="Unassembled WGS sequence"/>
</dbReference>
<dbReference type="AlphaFoldDB" id="A0A0P6X5I3"/>
<comment type="subcellular location">
    <subcellularLocation>
        <location evidence="1">Cell membrane</location>
        <topology evidence="1">Multi-pass membrane protein</topology>
    </subcellularLocation>
</comment>
<comment type="similarity">
    <text evidence="2">Belongs to the DedA family.</text>
</comment>
<feature type="transmembrane region" description="Helical" evidence="7">
    <location>
        <begin position="184"/>
        <end position="203"/>
    </location>
</feature>
<dbReference type="PANTHER" id="PTHR42709">
    <property type="entry name" value="ALKALINE PHOSPHATASE LIKE PROTEIN"/>
    <property type="match status" value="1"/>
</dbReference>
<dbReference type="InterPro" id="IPR051311">
    <property type="entry name" value="DedA_domain"/>
</dbReference>
<name>A0A0P6X5I3_9CHLR</name>
<keyword evidence="4 7" id="KW-0812">Transmembrane</keyword>
<evidence type="ECO:0000256" key="7">
    <source>
        <dbReference type="SAM" id="Phobius"/>
    </source>
</evidence>
<gene>
    <name evidence="9" type="ORF">ADN00_07645</name>
</gene>
<keyword evidence="5 7" id="KW-1133">Transmembrane helix</keyword>
<dbReference type="OrthoDB" id="9813426at2"/>
<feature type="transmembrane region" description="Helical" evidence="7">
    <location>
        <begin position="149"/>
        <end position="172"/>
    </location>
</feature>
<dbReference type="PATRIC" id="fig|1134406.4.peg.3359"/>
<reference evidence="9 10" key="1">
    <citation type="submission" date="2015-07" db="EMBL/GenBank/DDBJ databases">
        <title>Genome sequence of Ornatilinea apprima DSM 23815.</title>
        <authorList>
            <person name="Hemp J."/>
            <person name="Ward L.M."/>
            <person name="Pace L.A."/>
            <person name="Fischer W.W."/>
        </authorList>
    </citation>
    <scope>NUCLEOTIDE SEQUENCE [LARGE SCALE GENOMIC DNA]</scope>
    <source>
        <strain evidence="9 10">P3M-1</strain>
    </source>
</reference>
<evidence type="ECO:0000256" key="6">
    <source>
        <dbReference type="ARBA" id="ARBA00023136"/>
    </source>
</evidence>
<evidence type="ECO:0000256" key="3">
    <source>
        <dbReference type="ARBA" id="ARBA00022475"/>
    </source>
</evidence>
<dbReference type="RefSeq" id="WP_075062387.1">
    <property type="nucleotide sequence ID" value="NZ_LGCL01000019.1"/>
</dbReference>
<evidence type="ECO:0000256" key="5">
    <source>
        <dbReference type="ARBA" id="ARBA00022989"/>
    </source>
</evidence>
<dbReference type="PANTHER" id="PTHR42709:SF6">
    <property type="entry name" value="UNDECAPRENYL PHOSPHATE TRANSPORTER A"/>
    <property type="match status" value="1"/>
</dbReference>
<dbReference type="GO" id="GO:0005886">
    <property type="term" value="C:plasma membrane"/>
    <property type="evidence" value="ECO:0007669"/>
    <property type="project" value="UniProtKB-SubCell"/>
</dbReference>
<feature type="transmembrane region" description="Helical" evidence="7">
    <location>
        <begin position="12"/>
        <end position="32"/>
    </location>
</feature>
<accession>A0A0P6X5I3</accession>
<feature type="domain" description="VTT" evidence="8">
    <location>
        <begin position="39"/>
        <end position="169"/>
    </location>
</feature>
<dbReference type="Pfam" id="PF09335">
    <property type="entry name" value="VTT_dom"/>
    <property type="match status" value="1"/>
</dbReference>